<reference evidence="2 3" key="2">
    <citation type="journal article" date="2019" name="G3 (Bethesda)">
        <title>Hybrid Assembly of the Genome of the Entomopathogenic Nematode Steinernema carpocapsae Identifies the X-Chromosome.</title>
        <authorList>
            <person name="Serra L."/>
            <person name="Macchietto M."/>
            <person name="Macias-Munoz A."/>
            <person name="McGill C.J."/>
            <person name="Rodriguez I.M."/>
            <person name="Rodriguez B."/>
            <person name="Murad R."/>
            <person name="Mortazavi A."/>
        </authorList>
    </citation>
    <scope>NUCLEOTIDE SEQUENCE [LARGE SCALE GENOMIC DNA]</scope>
    <source>
        <strain evidence="2 3">ALL</strain>
    </source>
</reference>
<dbReference type="GO" id="GO:0030170">
    <property type="term" value="F:pyridoxal phosphate binding"/>
    <property type="evidence" value="ECO:0007669"/>
    <property type="project" value="InterPro"/>
</dbReference>
<evidence type="ECO:0000313" key="3">
    <source>
        <dbReference type="Proteomes" id="UP000298663"/>
    </source>
</evidence>
<dbReference type="Proteomes" id="UP000298663">
    <property type="component" value="Unassembled WGS sequence"/>
</dbReference>
<gene>
    <name evidence="2" type="ORF">L596_026055</name>
</gene>
<proteinExistence type="predicted"/>
<dbReference type="AlphaFoldDB" id="A0A4U5M175"/>
<dbReference type="EMBL" id="AZBU02000010">
    <property type="protein sequence ID" value="TKR62043.1"/>
    <property type="molecule type" value="Genomic_DNA"/>
</dbReference>
<keyword evidence="3" id="KW-1185">Reference proteome</keyword>
<dbReference type="GO" id="GO:0030151">
    <property type="term" value="F:molybdenum ion binding"/>
    <property type="evidence" value="ECO:0007669"/>
    <property type="project" value="InterPro"/>
</dbReference>
<accession>A0A4U5M175</accession>
<comment type="caution">
    <text evidence="2">The sequence shown here is derived from an EMBL/GenBank/DDBJ whole genome shotgun (WGS) entry which is preliminary data.</text>
</comment>
<feature type="domain" description="MOSC" evidence="1">
    <location>
        <begin position="108"/>
        <end position="194"/>
    </location>
</feature>
<dbReference type="InterPro" id="IPR005302">
    <property type="entry name" value="MoCF_Sase_C"/>
</dbReference>
<evidence type="ECO:0000259" key="1">
    <source>
        <dbReference type="PROSITE" id="PS51340"/>
    </source>
</evidence>
<name>A0A4U5M175_STECR</name>
<dbReference type="SUPFAM" id="SSF141673">
    <property type="entry name" value="MOSC N-terminal domain-like"/>
    <property type="match status" value="1"/>
</dbReference>
<dbReference type="OrthoDB" id="17255at2759"/>
<dbReference type="GO" id="GO:0003824">
    <property type="term" value="F:catalytic activity"/>
    <property type="evidence" value="ECO:0007669"/>
    <property type="project" value="InterPro"/>
</dbReference>
<reference evidence="2 3" key="1">
    <citation type="journal article" date="2015" name="Genome Biol.">
        <title>Comparative genomics of Steinernema reveals deeply conserved gene regulatory networks.</title>
        <authorList>
            <person name="Dillman A.R."/>
            <person name="Macchietto M."/>
            <person name="Porter C.F."/>
            <person name="Rogers A."/>
            <person name="Williams B."/>
            <person name="Antoshechkin I."/>
            <person name="Lee M.M."/>
            <person name="Goodwin Z."/>
            <person name="Lu X."/>
            <person name="Lewis E.E."/>
            <person name="Goodrich-Blair H."/>
            <person name="Stock S.P."/>
            <person name="Adams B.J."/>
            <person name="Sternberg P.W."/>
            <person name="Mortazavi A."/>
        </authorList>
    </citation>
    <scope>NUCLEOTIDE SEQUENCE [LARGE SCALE GENOMIC DNA]</scope>
    <source>
        <strain evidence="2 3">ALL</strain>
    </source>
</reference>
<dbReference type="PROSITE" id="PS51340">
    <property type="entry name" value="MOSC"/>
    <property type="match status" value="1"/>
</dbReference>
<sequence>MSAIRAPKKRRKMRCLCPFKEPELLRRSHPISHLQLAVFGLVNQACIQKVKVSLSVTTFITVSSLDCEAIGPSSGKALDRTFLVLDAEANNLYTAKEQPKLLRLQAKVNLRRVVKEDERHLAMLHPKQRQEDLDCGLKLTYAVVTTYFAFTSASINNLNSRIQETDPGHNLIASRHLRPNIVVSGPPPFDNDRY</sequence>
<organism evidence="2 3">
    <name type="scientific">Steinernema carpocapsae</name>
    <name type="common">Entomopathogenic nematode</name>
    <dbReference type="NCBI Taxonomy" id="34508"/>
    <lineage>
        <taxon>Eukaryota</taxon>
        <taxon>Metazoa</taxon>
        <taxon>Ecdysozoa</taxon>
        <taxon>Nematoda</taxon>
        <taxon>Chromadorea</taxon>
        <taxon>Rhabditida</taxon>
        <taxon>Tylenchina</taxon>
        <taxon>Panagrolaimomorpha</taxon>
        <taxon>Strongyloidoidea</taxon>
        <taxon>Steinernematidae</taxon>
        <taxon>Steinernema</taxon>
    </lineage>
</organism>
<protein>
    <recommendedName>
        <fullName evidence="1">MOSC domain-containing protein</fullName>
    </recommendedName>
</protein>
<evidence type="ECO:0000313" key="2">
    <source>
        <dbReference type="EMBL" id="TKR62043.1"/>
    </source>
</evidence>